<dbReference type="Proteomes" id="UP000248196">
    <property type="component" value="Unassembled WGS sequence"/>
</dbReference>
<name>A0A318PAR2_SERPL</name>
<gene>
    <name evidence="1" type="ORF">CT690_23875</name>
</gene>
<dbReference type="RefSeq" id="WP_037430018.1">
    <property type="nucleotide sequence ID" value="NZ_PESE01000011.1"/>
</dbReference>
<organism evidence="1 2">
    <name type="scientific">Serratia plymuthica</name>
    <dbReference type="NCBI Taxonomy" id="82996"/>
    <lineage>
        <taxon>Bacteria</taxon>
        <taxon>Pseudomonadati</taxon>
        <taxon>Pseudomonadota</taxon>
        <taxon>Gammaproteobacteria</taxon>
        <taxon>Enterobacterales</taxon>
        <taxon>Yersiniaceae</taxon>
        <taxon>Serratia</taxon>
    </lineage>
</organism>
<sequence length="78" mass="9003">MQLKKRIQKILVQATLDGLDDDFTATAILFWLEWDTCLELTGNGWFDDDNETNLSINECDTSIDKFKSFLERAGVAKW</sequence>
<evidence type="ECO:0000313" key="1">
    <source>
        <dbReference type="EMBL" id="PYD36587.1"/>
    </source>
</evidence>
<reference evidence="1 2" key="1">
    <citation type="submission" date="2017-11" db="EMBL/GenBank/DDBJ databases">
        <title>Genome sequence of the oocydin A producing rhizobacterium Serratia plymuthica 4Rx5.</title>
        <authorList>
            <person name="Matilla M.A."/>
            <person name="Udaondo Z."/>
            <person name="Salmond G.P.C."/>
        </authorList>
    </citation>
    <scope>NUCLEOTIDE SEQUENCE [LARGE SCALE GENOMIC DNA]</scope>
    <source>
        <strain evidence="1 2">4Rx5</strain>
    </source>
</reference>
<proteinExistence type="predicted"/>
<evidence type="ECO:0000313" key="2">
    <source>
        <dbReference type="Proteomes" id="UP000248196"/>
    </source>
</evidence>
<dbReference type="AlphaFoldDB" id="A0A318PAR2"/>
<comment type="caution">
    <text evidence="1">The sequence shown here is derived from an EMBL/GenBank/DDBJ whole genome shotgun (WGS) entry which is preliminary data.</text>
</comment>
<accession>A0A318PAR2</accession>
<dbReference type="EMBL" id="PESE01000011">
    <property type="protein sequence ID" value="PYD36587.1"/>
    <property type="molecule type" value="Genomic_DNA"/>
</dbReference>
<protein>
    <submittedName>
        <fullName evidence="1">Uncharacterized protein</fullName>
    </submittedName>
</protein>